<dbReference type="GO" id="GO:0015074">
    <property type="term" value="P:DNA integration"/>
    <property type="evidence" value="ECO:0007669"/>
    <property type="project" value="UniProtKB-KW"/>
</dbReference>
<dbReference type="GO" id="GO:0005737">
    <property type="term" value="C:cytoplasm"/>
    <property type="evidence" value="ECO:0007669"/>
    <property type="project" value="UniProtKB-SubCell"/>
</dbReference>
<dbReference type="OrthoDB" id="8610787at2"/>
<keyword evidence="2" id="KW-0229">DNA integration</keyword>
<dbReference type="GO" id="GO:0003677">
    <property type="term" value="F:DNA binding"/>
    <property type="evidence" value="ECO:0007669"/>
    <property type="project" value="UniProtKB-KW"/>
</dbReference>
<feature type="domain" description="Tyr recombinase" evidence="5">
    <location>
        <begin position="200"/>
        <end position="411"/>
    </location>
</feature>
<dbReference type="EMBL" id="QQAX01000001">
    <property type="protein sequence ID" value="RDI48865.1"/>
    <property type="molecule type" value="Genomic_DNA"/>
</dbReference>
<evidence type="ECO:0000313" key="7">
    <source>
        <dbReference type="Proteomes" id="UP000254720"/>
    </source>
</evidence>
<dbReference type="PANTHER" id="PTHR30349">
    <property type="entry name" value="PHAGE INTEGRASE-RELATED"/>
    <property type="match status" value="1"/>
</dbReference>
<accession>A0A370H1I9</accession>
<organism evidence="6 7">
    <name type="scientific">Aquicella lusitana</name>
    <dbReference type="NCBI Taxonomy" id="254246"/>
    <lineage>
        <taxon>Bacteria</taxon>
        <taxon>Pseudomonadati</taxon>
        <taxon>Pseudomonadota</taxon>
        <taxon>Gammaproteobacteria</taxon>
        <taxon>Legionellales</taxon>
        <taxon>Coxiellaceae</taxon>
        <taxon>Aquicella</taxon>
    </lineage>
</organism>
<dbReference type="InterPro" id="IPR002104">
    <property type="entry name" value="Integrase_catalytic"/>
</dbReference>
<dbReference type="SUPFAM" id="SSF56349">
    <property type="entry name" value="DNA breaking-rejoining enzymes"/>
    <property type="match status" value="1"/>
</dbReference>
<comment type="caution">
    <text evidence="6">The sequence shown here is derived from an EMBL/GenBank/DDBJ whole genome shotgun (WGS) entry which is preliminary data.</text>
</comment>
<protein>
    <recommendedName>
        <fullName evidence="5">Tyr recombinase domain-containing protein</fullName>
    </recommendedName>
</protein>
<dbReference type="InterPro" id="IPR013762">
    <property type="entry name" value="Integrase-like_cat_sf"/>
</dbReference>
<dbReference type="Proteomes" id="UP000254720">
    <property type="component" value="Unassembled WGS sequence"/>
</dbReference>
<dbReference type="PANTHER" id="PTHR30349:SF77">
    <property type="entry name" value="TYROSINE RECOMBINASE XERC"/>
    <property type="match status" value="1"/>
</dbReference>
<dbReference type="PROSITE" id="PS51898">
    <property type="entry name" value="TYR_RECOMBINASE"/>
    <property type="match status" value="1"/>
</dbReference>
<evidence type="ECO:0000256" key="2">
    <source>
        <dbReference type="ARBA" id="ARBA00022908"/>
    </source>
</evidence>
<keyword evidence="7" id="KW-1185">Reference proteome</keyword>
<evidence type="ECO:0000259" key="5">
    <source>
        <dbReference type="PROSITE" id="PS51898"/>
    </source>
</evidence>
<dbReference type="Gene3D" id="1.10.443.10">
    <property type="entry name" value="Intergrase catalytic core"/>
    <property type="match status" value="1"/>
</dbReference>
<proteinExistence type="predicted"/>
<dbReference type="AlphaFoldDB" id="A0A370H1I9"/>
<dbReference type="InterPro" id="IPR010998">
    <property type="entry name" value="Integrase_recombinase_N"/>
</dbReference>
<evidence type="ECO:0000313" key="6">
    <source>
        <dbReference type="EMBL" id="RDI48865.1"/>
    </source>
</evidence>
<sequence>MANEYMPIPLFDALEHLDASFDIQLPHVKSQLPDGISVNDVISDYKQAHSFLHAYRGSAETFKSYRREIERLLQWSWFMRTKTLKELRRSDMEAFLEFCQSPPKAWIGVKHVPRFVDLNGLRAANPAWRPFIAVISKKAHRDGDLPNAKSYTLSQSALQAIFAILSSFFNYLEQEEYTFGNPIAQIRQKSKFLRKHHGKKAIRRLSELQWAYIIETAELMANENPALHERTLFIMNALFAMYLRISELAASERWIPQMGHFYKDMDSNWWFKTVGKGNKERDISVSNAMLEALKRYRISLGLSSLPSPGEAVPLIPKALGKGPIEGTRHIRKIVQYCFDKTVERLKSDGFNDDAEMLMAATVHWLRHTGISEDVKIRPREHVRDDAGHSSSAITDQYIDIELRARHASAKKKPIKL</sequence>
<dbReference type="Gene3D" id="1.10.150.130">
    <property type="match status" value="1"/>
</dbReference>
<evidence type="ECO:0000256" key="4">
    <source>
        <dbReference type="ARBA" id="ARBA00023172"/>
    </source>
</evidence>
<dbReference type="InterPro" id="IPR011010">
    <property type="entry name" value="DNA_brk_join_enz"/>
</dbReference>
<evidence type="ECO:0000256" key="3">
    <source>
        <dbReference type="ARBA" id="ARBA00023125"/>
    </source>
</evidence>
<dbReference type="RefSeq" id="WP_114833372.1">
    <property type="nucleotide sequence ID" value="NZ_LR699114.1"/>
</dbReference>
<keyword evidence="3" id="KW-0238">DNA-binding</keyword>
<name>A0A370H1I9_9COXI</name>
<evidence type="ECO:0000256" key="1">
    <source>
        <dbReference type="ARBA" id="ARBA00004496"/>
    </source>
</evidence>
<keyword evidence="4" id="KW-0233">DNA recombination</keyword>
<reference evidence="6 7" key="1">
    <citation type="submission" date="2018-07" db="EMBL/GenBank/DDBJ databases">
        <title>Genomic Encyclopedia of Type Strains, Phase IV (KMG-IV): sequencing the most valuable type-strain genomes for metagenomic binning, comparative biology and taxonomic classification.</title>
        <authorList>
            <person name="Goeker M."/>
        </authorList>
    </citation>
    <scope>NUCLEOTIDE SEQUENCE [LARGE SCALE GENOMIC DNA]</scope>
    <source>
        <strain evidence="6 7">DSM 16500</strain>
    </source>
</reference>
<dbReference type="CDD" id="cd00397">
    <property type="entry name" value="DNA_BRE_C"/>
    <property type="match status" value="1"/>
</dbReference>
<comment type="subcellular location">
    <subcellularLocation>
        <location evidence="1">Cytoplasm</location>
    </subcellularLocation>
</comment>
<gene>
    <name evidence="6" type="ORF">C8D86_101148</name>
</gene>
<dbReference type="InterPro" id="IPR050090">
    <property type="entry name" value="Tyrosine_recombinase_XerCD"/>
</dbReference>
<dbReference type="GO" id="GO:0006310">
    <property type="term" value="P:DNA recombination"/>
    <property type="evidence" value="ECO:0007669"/>
    <property type="project" value="UniProtKB-KW"/>
</dbReference>